<evidence type="ECO:0000256" key="1">
    <source>
        <dbReference type="ARBA" id="ARBA00004496"/>
    </source>
</evidence>
<dbReference type="InterPro" id="IPR005758">
    <property type="entry name" value="UDP-N-AcMur_Ala_ligase_MurC"/>
</dbReference>
<dbReference type="InterPro" id="IPR004101">
    <property type="entry name" value="Mur_ligase_C"/>
</dbReference>
<evidence type="ECO:0000256" key="6">
    <source>
        <dbReference type="ARBA" id="ARBA00022618"/>
    </source>
</evidence>
<dbReference type="Gene3D" id="3.40.1190.10">
    <property type="entry name" value="Mur-like, catalytic domain"/>
    <property type="match status" value="1"/>
</dbReference>
<keyword evidence="8 14" id="KW-0067">ATP-binding</keyword>
<comment type="similarity">
    <text evidence="14">Belongs to the MurCDEF family.</text>
</comment>
<dbReference type="EC" id="6.3.2.8" evidence="3 14"/>
<dbReference type="SUPFAM" id="SSF53244">
    <property type="entry name" value="MurD-like peptide ligases, peptide-binding domain"/>
    <property type="match status" value="1"/>
</dbReference>
<evidence type="ECO:0000259" key="18">
    <source>
        <dbReference type="Pfam" id="PF08245"/>
    </source>
</evidence>
<dbReference type="PANTHER" id="PTHR43445">
    <property type="entry name" value="UDP-N-ACETYLMURAMATE--L-ALANINE LIGASE-RELATED"/>
    <property type="match status" value="1"/>
</dbReference>
<feature type="domain" description="Mur ligase C-terminal" evidence="17">
    <location>
        <begin position="369"/>
        <end position="499"/>
    </location>
</feature>
<dbReference type="SUPFAM" id="SSF51984">
    <property type="entry name" value="MurCD N-terminal domain"/>
    <property type="match status" value="1"/>
</dbReference>
<dbReference type="Proteomes" id="UP000252355">
    <property type="component" value="Unassembled WGS sequence"/>
</dbReference>
<keyword evidence="5 14" id="KW-0436">Ligase</keyword>
<comment type="subcellular location">
    <subcellularLocation>
        <location evidence="1 14">Cytoplasm</location>
    </subcellularLocation>
</comment>
<keyword evidence="6 14" id="KW-0132">Cell division</keyword>
<evidence type="ECO:0000259" key="17">
    <source>
        <dbReference type="Pfam" id="PF02875"/>
    </source>
</evidence>
<comment type="function">
    <text evidence="14">Cell wall formation.</text>
</comment>
<dbReference type="Pfam" id="PF01225">
    <property type="entry name" value="Mur_ligase"/>
    <property type="match status" value="1"/>
</dbReference>
<dbReference type="GO" id="GO:0009252">
    <property type="term" value="P:peptidoglycan biosynthetic process"/>
    <property type="evidence" value="ECO:0007669"/>
    <property type="project" value="UniProtKB-UniRule"/>
</dbReference>
<organism evidence="19 20">
    <name type="scientific">Candidatus Ozemobacter sibiricus</name>
    <dbReference type="NCBI Taxonomy" id="2268124"/>
    <lineage>
        <taxon>Bacteria</taxon>
        <taxon>Candidatus Ozemobacteria</taxon>
        <taxon>Candidatus Ozemobacterales</taxon>
        <taxon>Candidatus Ozemobacteraceae</taxon>
        <taxon>Candidatus Ozemobacter</taxon>
    </lineage>
</organism>
<dbReference type="InterPro" id="IPR036615">
    <property type="entry name" value="Mur_ligase_C_dom_sf"/>
</dbReference>
<keyword evidence="10 14" id="KW-0573">Peptidoglycan synthesis</keyword>
<dbReference type="UniPathway" id="UPA00219"/>
<evidence type="ECO:0000256" key="12">
    <source>
        <dbReference type="ARBA" id="ARBA00023316"/>
    </source>
</evidence>
<sequence length="528" mass="56956">MDTTSRLSSRRRARLPASSSPLRKNRSGFAGLSPMGIEEGWFLAANSKEADTLDMATRNGIHFIGIGGIGMSGLAQIYMTKGFQVSGSDLSSTPITQRLEEAGARIFTGHAAANLTPLADNIAKVVISTAISADNPELLEARRLGLPIYHRSDLLAELFLDAPTGLAVAGSHGKTTITSMVSTVLLEAGRDPTCVVGGHVPALGGNARPGQSGIFVAEADESDATFLKYFPHSAIITNIDNDHLDHYASVEAIIKAFEIFASHLDPAGTLYLCTDDANNRTMALPENRRIVTYGIDHPADVMASNIQYKPFGSTFRLSIGGILRETIELAVPGKHNVLNALPVIAFCLDLGLTLEEIQAGLLNFTGAGRRFEVKGCWEGVTVIDDYGHHPNEIRATLAAARNLGAKRVLVIFQPHRYTRTQLLCREFGRAFADCDKLFLTEIYPSSEKPIPGVTSQLILDQMPVAQRRKAKLVKDLHQLPFQLTKIVEPGDVLFTLGAGSITHLGPEILDSLKARSANHAVQQARPAV</sequence>
<keyword evidence="7 14" id="KW-0547">Nucleotide-binding</keyword>
<keyword evidence="12 14" id="KW-0961">Cell wall biogenesis/degradation</keyword>
<evidence type="ECO:0000256" key="14">
    <source>
        <dbReference type="HAMAP-Rule" id="MF_00046"/>
    </source>
</evidence>
<reference evidence="19 20" key="1">
    <citation type="submission" date="2018-05" db="EMBL/GenBank/DDBJ databases">
        <title>A metagenomic window into the 2 km-deep terrestrial subsurface aquifer revealed taxonomically and functionally diverse microbial community comprising novel uncultured bacterial lineages.</title>
        <authorList>
            <person name="Kadnikov V.V."/>
            <person name="Mardanov A.V."/>
            <person name="Beletsky A.V."/>
            <person name="Banks D."/>
            <person name="Pimenov N.V."/>
            <person name="Frank Y.A."/>
            <person name="Karnachuk O.V."/>
            <person name="Ravin N.V."/>
        </authorList>
    </citation>
    <scope>NUCLEOTIDE SEQUENCE [LARGE SCALE GENOMIC DNA]</scope>
    <source>
        <strain evidence="19">BY5</strain>
    </source>
</reference>
<dbReference type="GO" id="GO:0071555">
    <property type="term" value="P:cell wall organization"/>
    <property type="evidence" value="ECO:0007669"/>
    <property type="project" value="UniProtKB-KW"/>
</dbReference>
<dbReference type="GO" id="GO:0051301">
    <property type="term" value="P:cell division"/>
    <property type="evidence" value="ECO:0007669"/>
    <property type="project" value="UniProtKB-KW"/>
</dbReference>
<feature type="domain" description="Mur ligase central" evidence="18">
    <location>
        <begin position="168"/>
        <end position="346"/>
    </location>
</feature>
<evidence type="ECO:0000256" key="7">
    <source>
        <dbReference type="ARBA" id="ARBA00022741"/>
    </source>
</evidence>
<dbReference type="InterPro" id="IPR000713">
    <property type="entry name" value="Mur_ligase_N"/>
</dbReference>
<dbReference type="Gene3D" id="3.90.190.20">
    <property type="entry name" value="Mur ligase, C-terminal domain"/>
    <property type="match status" value="1"/>
</dbReference>
<keyword evidence="4 14" id="KW-0963">Cytoplasm</keyword>
<dbReference type="InterPro" id="IPR050061">
    <property type="entry name" value="MurCDEF_pg_biosynth"/>
</dbReference>
<evidence type="ECO:0000256" key="4">
    <source>
        <dbReference type="ARBA" id="ARBA00022490"/>
    </source>
</evidence>
<dbReference type="InterPro" id="IPR036565">
    <property type="entry name" value="Mur-like_cat_sf"/>
</dbReference>
<dbReference type="Gene3D" id="3.40.50.720">
    <property type="entry name" value="NAD(P)-binding Rossmann-like Domain"/>
    <property type="match status" value="1"/>
</dbReference>
<evidence type="ECO:0000256" key="2">
    <source>
        <dbReference type="ARBA" id="ARBA00004752"/>
    </source>
</evidence>
<dbReference type="NCBIfam" id="TIGR01082">
    <property type="entry name" value="murC"/>
    <property type="match status" value="1"/>
</dbReference>
<evidence type="ECO:0000256" key="9">
    <source>
        <dbReference type="ARBA" id="ARBA00022960"/>
    </source>
</evidence>
<comment type="pathway">
    <text evidence="2 14">Cell wall biogenesis; peptidoglycan biosynthesis.</text>
</comment>
<name>A0A367ZN75_9BACT</name>
<comment type="caution">
    <text evidence="19">The sequence shown here is derived from an EMBL/GenBank/DDBJ whole genome shotgun (WGS) entry which is preliminary data.</text>
</comment>
<evidence type="ECO:0000256" key="3">
    <source>
        <dbReference type="ARBA" id="ARBA00012211"/>
    </source>
</evidence>
<dbReference type="GO" id="GO:0005524">
    <property type="term" value="F:ATP binding"/>
    <property type="evidence" value="ECO:0007669"/>
    <property type="project" value="UniProtKB-UniRule"/>
</dbReference>
<evidence type="ECO:0000256" key="8">
    <source>
        <dbReference type="ARBA" id="ARBA00022840"/>
    </source>
</evidence>
<evidence type="ECO:0000313" key="19">
    <source>
        <dbReference type="EMBL" id="RCK79486.1"/>
    </source>
</evidence>
<dbReference type="SUPFAM" id="SSF53623">
    <property type="entry name" value="MurD-like peptide ligases, catalytic domain"/>
    <property type="match status" value="1"/>
</dbReference>
<evidence type="ECO:0000256" key="13">
    <source>
        <dbReference type="ARBA" id="ARBA00047833"/>
    </source>
</evidence>
<dbReference type="HAMAP" id="MF_00046">
    <property type="entry name" value="MurC"/>
    <property type="match status" value="1"/>
</dbReference>
<evidence type="ECO:0000256" key="10">
    <source>
        <dbReference type="ARBA" id="ARBA00022984"/>
    </source>
</evidence>
<dbReference type="Pfam" id="PF02875">
    <property type="entry name" value="Mur_ligase_C"/>
    <property type="match status" value="1"/>
</dbReference>
<keyword evidence="9 14" id="KW-0133">Cell shape</keyword>
<dbReference type="PANTHER" id="PTHR43445:SF3">
    <property type="entry name" value="UDP-N-ACETYLMURAMATE--L-ALANINE LIGASE"/>
    <property type="match status" value="1"/>
</dbReference>
<evidence type="ECO:0000313" key="20">
    <source>
        <dbReference type="Proteomes" id="UP000252355"/>
    </source>
</evidence>
<dbReference type="Pfam" id="PF08245">
    <property type="entry name" value="Mur_ligase_M"/>
    <property type="match status" value="1"/>
</dbReference>
<evidence type="ECO:0000259" key="16">
    <source>
        <dbReference type="Pfam" id="PF01225"/>
    </source>
</evidence>
<dbReference type="GO" id="GO:0008360">
    <property type="term" value="P:regulation of cell shape"/>
    <property type="evidence" value="ECO:0007669"/>
    <property type="project" value="UniProtKB-KW"/>
</dbReference>
<feature type="domain" description="Mur ligase N-terminal catalytic" evidence="16">
    <location>
        <begin position="61"/>
        <end position="159"/>
    </location>
</feature>
<protein>
    <recommendedName>
        <fullName evidence="3 14">UDP-N-acetylmuramate--L-alanine ligase</fullName>
        <ecNumber evidence="3 14">6.3.2.8</ecNumber>
    </recommendedName>
    <alternativeName>
        <fullName evidence="14">UDP-N-acetylmuramoyl-L-alanine synthetase</fullName>
    </alternativeName>
</protein>
<dbReference type="GO" id="GO:0008763">
    <property type="term" value="F:UDP-N-acetylmuramate-L-alanine ligase activity"/>
    <property type="evidence" value="ECO:0007669"/>
    <property type="project" value="UniProtKB-UniRule"/>
</dbReference>
<proteinExistence type="inferred from homology"/>
<gene>
    <name evidence="14" type="primary">murC</name>
    <name evidence="19" type="ORF">OZSIB_4240</name>
</gene>
<dbReference type="InterPro" id="IPR013221">
    <property type="entry name" value="Mur_ligase_cen"/>
</dbReference>
<feature type="region of interest" description="Disordered" evidence="15">
    <location>
        <begin position="1"/>
        <end position="29"/>
    </location>
</feature>
<comment type="catalytic activity">
    <reaction evidence="13 14">
        <text>UDP-N-acetyl-alpha-D-muramate + L-alanine + ATP = UDP-N-acetyl-alpha-D-muramoyl-L-alanine + ADP + phosphate + H(+)</text>
        <dbReference type="Rhea" id="RHEA:23372"/>
        <dbReference type="ChEBI" id="CHEBI:15378"/>
        <dbReference type="ChEBI" id="CHEBI:30616"/>
        <dbReference type="ChEBI" id="CHEBI:43474"/>
        <dbReference type="ChEBI" id="CHEBI:57972"/>
        <dbReference type="ChEBI" id="CHEBI:70757"/>
        <dbReference type="ChEBI" id="CHEBI:83898"/>
        <dbReference type="ChEBI" id="CHEBI:456216"/>
        <dbReference type="EC" id="6.3.2.8"/>
    </reaction>
</comment>
<feature type="binding site" evidence="14">
    <location>
        <begin position="170"/>
        <end position="176"/>
    </location>
    <ligand>
        <name>ATP</name>
        <dbReference type="ChEBI" id="CHEBI:30616"/>
    </ligand>
</feature>
<dbReference type="AlphaFoldDB" id="A0A367ZN75"/>
<evidence type="ECO:0000256" key="15">
    <source>
        <dbReference type="SAM" id="MobiDB-lite"/>
    </source>
</evidence>
<dbReference type="GO" id="GO:0005737">
    <property type="term" value="C:cytoplasm"/>
    <property type="evidence" value="ECO:0007669"/>
    <property type="project" value="UniProtKB-SubCell"/>
</dbReference>
<dbReference type="EMBL" id="QOQW01000012">
    <property type="protein sequence ID" value="RCK79486.1"/>
    <property type="molecule type" value="Genomic_DNA"/>
</dbReference>
<evidence type="ECO:0000256" key="5">
    <source>
        <dbReference type="ARBA" id="ARBA00022598"/>
    </source>
</evidence>
<evidence type="ECO:0000256" key="11">
    <source>
        <dbReference type="ARBA" id="ARBA00023306"/>
    </source>
</evidence>
<keyword evidence="11 14" id="KW-0131">Cell cycle</keyword>
<accession>A0A367ZN75</accession>